<organism evidence="7 8">
    <name type="scientific">Clostridium novyi A str. 4552</name>
    <dbReference type="NCBI Taxonomy" id="1444289"/>
    <lineage>
        <taxon>Bacteria</taxon>
        <taxon>Bacillati</taxon>
        <taxon>Bacillota</taxon>
        <taxon>Clostridia</taxon>
        <taxon>Eubacteriales</taxon>
        <taxon>Clostridiaceae</taxon>
        <taxon>Clostridium</taxon>
    </lineage>
</organism>
<dbReference type="GO" id="GO:0030975">
    <property type="term" value="F:thiamine binding"/>
    <property type="evidence" value="ECO:0007669"/>
    <property type="project" value="InterPro"/>
</dbReference>
<evidence type="ECO:0000256" key="1">
    <source>
        <dbReference type="ARBA" id="ARBA00022679"/>
    </source>
</evidence>
<dbReference type="CDD" id="cd07995">
    <property type="entry name" value="TPK"/>
    <property type="match status" value="1"/>
</dbReference>
<evidence type="ECO:0000313" key="7">
    <source>
        <dbReference type="EMBL" id="KGM96072.1"/>
    </source>
</evidence>
<dbReference type="GO" id="GO:0005524">
    <property type="term" value="F:ATP binding"/>
    <property type="evidence" value="ECO:0007669"/>
    <property type="project" value="UniProtKB-KW"/>
</dbReference>
<dbReference type="PANTHER" id="PTHR41299:SF1">
    <property type="entry name" value="THIAMINE PYROPHOSPHOKINASE"/>
    <property type="match status" value="1"/>
</dbReference>
<protein>
    <recommendedName>
        <fullName evidence="5">Thiamine diphosphokinase</fullName>
        <ecNumber evidence="5">2.7.6.2</ecNumber>
    </recommendedName>
</protein>
<dbReference type="InterPro" id="IPR036759">
    <property type="entry name" value="TPK_catalytic_sf"/>
</dbReference>
<keyword evidence="3 7" id="KW-0418">Kinase</keyword>
<dbReference type="GO" id="GO:0009229">
    <property type="term" value="P:thiamine diphosphate biosynthetic process"/>
    <property type="evidence" value="ECO:0007669"/>
    <property type="project" value="InterPro"/>
</dbReference>
<name>A0A0A0I5F6_CLONO</name>
<keyword evidence="2" id="KW-0547">Nucleotide-binding</keyword>
<dbReference type="Pfam" id="PF04263">
    <property type="entry name" value="TPK_catalytic"/>
    <property type="match status" value="1"/>
</dbReference>
<keyword evidence="4" id="KW-0067">ATP-binding</keyword>
<dbReference type="Pfam" id="PF04265">
    <property type="entry name" value="TPK_B1_binding"/>
    <property type="match status" value="1"/>
</dbReference>
<dbReference type="Gene3D" id="3.40.50.10240">
    <property type="entry name" value="Thiamin pyrophosphokinase, catalytic domain"/>
    <property type="match status" value="1"/>
</dbReference>
<dbReference type="EC" id="2.7.6.2" evidence="5"/>
<dbReference type="NCBIfam" id="TIGR01378">
    <property type="entry name" value="thi_PPkinase"/>
    <property type="match status" value="1"/>
</dbReference>
<dbReference type="GO" id="GO:0016301">
    <property type="term" value="F:kinase activity"/>
    <property type="evidence" value="ECO:0007669"/>
    <property type="project" value="UniProtKB-KW"/>
</dbReference>
<evidence type="ECO:0000259" key="6">
    <source>
        <dbReference type="SMART" id="SM00983"/>
    </source>
</evidence>
<comment type="caution">
    <text evidence="7">The sequence shown here is derived from an EMBL/GenBank/DDBJ whole genome shotgun (WGS) entry which is preliminary data.</text>
</comment>
<reference evidence="7 8" key="1">
    <citation type="submission" date="2014-01" db="EMBL/GenBank/DDBJ databases">
        <title>Plasmidome dynamics in the species complex Clostridium novyi sensu lato converts strains of independent lineages into distinctly different pathogens.</title>
        <authorList>
            <person name="Skarin H."/>
            <person name="Segerman B."/>
        </authorList>
    </citation>
    <scope>NUCLEOTIDE SEQUENCE [LARGE SCALE GENOMIC DNA]</scope>
    <source>
        <strain evidence="7 8">4552</strain>
    </source>
</reference>
<evidence type="ECO:0000256" key="3">
    <source>
        <dbReference type="ARBA" id="ARBA00022777"/>
    </source>
</evidence>
<dbReference type="GO" id="GO:0006772">
    <property type="term" value="P:thiamine metabolic process"/>
    <property type="evidence" value="ECO:0007669"/>
    <property type="project" value="UniProtKB-UniRule"/>
</dbReference>
<dbReference type="AlphaFoldDB" id="A0A0A0I5F6"/>
<dbReference type="GO" id="GO:0004788">
    <property type="term" value="F:thiamine diphosphokinase activity"/>
    <property type="evidence" value="ECO:0007669"/>
    <property type="project" value="UniProtKB-UniRule"/>
</dbReference>
<gene>
    <name evidence="7" type="ORF">Z968_07475</name>
</gene>
<dbReference type="PANTHER" id="PTHR41299">
    <property type="entry name" value="THIAMINE PYROPHOSPHOKINASE"/>
    <property type="match status" value="1"/>
</dbReference>
<dbReference type="EMBL" id="JENJ01000028">
    <property type="protein sequence ID" value="KGM96072.1"/>
    <property type="molecule type" value="Genomic_DNA"/>
</dbReference>
<dbReference type="OrthoDB" id="9804377at2"/>
<proteinExistence type="predicted"/>
<evidence type="ECO:0000256" key="5">
    <source>
        <dbReference type="NCBIfam" id="TIGR01378"/>
    </source>
</evidence>
<dbReference type="InterPro" id="IPR007371">
    <property type="entry name" value="TPK_catalytic"/>
</dbReference>
<dbReference type="Proteomes" id="UP000030012">
    <property type="component" value="Unassembled WGS sequence"/>
</dbReference>
<dbReference type="SUPFAM" id="SSF63862">
    <property type="entry name" value="Thiamin pyrophosphokinase, substrate-binding domain"/>
    <property type="match status" value="1"/>
</dbReference>
<dbReference type="InterPro" id="IPR006282">
    <property type="entry name" value="Thi_PPkinase"/>
</dbReference>
<sequence length="211" mass="23106">MKVVIISGGNSPSYTLIKKELRGSEYLIAADSGANALFKYDIFPDCIIGDLDSIKSTALNYYKNRNITIIEYPPEKDSTDTEIAINRAIKLGATEIVLLGCTGSRVDHVFGNIGMLLKCLNLGILCSIKDDNNTIILKDKSTKLKGNIGDTFSLIPYSEKVNNLNIIGAKYPLVDYNLKLGSALGISNVFEEEEVKIEFDSGKLLIICSKD</sequence>
<accession>A0A0A0I5F6</accession>
<feature type="domain" description="Thiamin pyrophosphokinase thiamin-binding" evidence="6">
    <location>
        <begin position="139"/>
        <end position="205"/>
    </location>
</feature>
<dbReference type="InterPro" id="IPR053149">
    <property type="entry name" value="TPK"/>
</dbReference>
<dbReference type="SUPFAM" id="SSF63999">
    <property type="entry name" value="Thiamin pyrophosphokinase, catalytic domain"/>
    <property type="match status" value="1"/>
</dbReference>
<dbReference type="RefSeq" id="WP_039255280.1">
    <property type="nucleotide sequence ID" value="NZ_JENJ01000028.1"/>
</dbReference>
<evidence type="ECO:0000256" key="4">
    <source>
        <dbReference type="ARBA" id="ARBA00022840"/>
    </source>
</evidence>
<evidence type="ECO:0000256" key="2">
    <source>
        <dbReference type="ARBA" id="ARBA00022741"/>
    </source>
</evidence>
<dbReference type="InterPro" id="IPR036371">
    <property type="entry name" value="TPK_B1-bd_sf"/>
</dbReference>
<dbReference type="InterPro" id="IPR007373">
    <property type="entry name" value="Thiamin_PyroPKinase_B1-bd"/>
</dbReference>
<dbReference type="SMART" id="SM00983">
    <property type="entry name" value="TPK_B1_binding"/>
    <property type="match status" value="1"/>
</dbReference>
<evidence type="ECO:0000313" key="8">
    <source>
        <dbReference type="Proteomes" id="UP000030012"/>
    </source>
</evidence>
<keyword evidence="1" id="KW-0808">Transferase</keyword>